<evidence type="ECO:0000256" key="1">
    <source>
        <dbReference type="ARBA" id="ARBA00022679"/>
    </source>
</evidence>
<proteinExistence type="predicted"/>
<reference evidence="4 5" key="1">
    <citation type="submission" date="2016-10" db="EMBL/GenBank/DDBJ databases">
        <authorList>
            <person name="de Groot N.N."/>
        </authorList>
    </citation>
    <scope>NUCLEOTIDE SEQUENCE [LARGE SCALE GENOMIC DNA]</scope>
    <source>
        <strain evidence="4 5">LMG 23650</strain>
    </source>
</reference>
<dbReference type="GO" id="GO:0005840">
    <property type="term" value="C:ribosome"/>
    <property type="evidence" value="ECO:0007669"/>
    <property type="project" value="UniProtKB-KW"/>
</dbReference>
<dbReference type="GO" id="GO:0016747">
    <property type="term" value="F:acyltransferase activity, transferring groups other than amino-acyl groups"/>
    <property type="evidence" value="ECO:0007669"/>
    <property type="project" value="InterPro"/>
</dbReference>
<name>A0A1I3EBZ4_9BURK</name>
<keyword evidence="4" id="KW-0687">Ribonucleoprotein</keyword>
<keyword evidence="4" id="KW-0689">Ribosomal protein</keyword>
<dbReference type="InterPro" id="IPR016181">
    <property type="entry name" value="Acyl_CoA_acyltransferase"/>
</dbReference>
<organism evidence="4 5">
    <name type="scientific">Paraburkholderia megapolitana</name>
    <dbReference type="NCBI Taxonomy" id="420953"/>
    <lineage>
        <taxon>Bacteria</taxon>
        <taxon>Pseudomonadati</taxon>
        <taxon>Pseudomonadota</taxon>
        <taxon>Betaproteobacteria</taxon>
        <taxon>Burkholderiales</taxon>
        <taxon>Burkholderiaceae</taxon>
        <taxon>Paraburkholderia</taxon>
    </lineage>
</organism>
<evidence type="ECO:0000259" key="3">
    <source>
        <dbReference type="PROSITE" id="PS51186"/>
    </source>
</evidence>
<evidence type="ECO:0000313" key="4">
    <source>
        <dbReference type="EMBL" id="SFH96221.1"/>
    </source>
</evidence>
<sequence length="170" mass="18924">MTDMDGTNRVPIKGREMQHQFVIRAAHPSDADELTKLAFLSKAHWGYPKDWLDLWQADLTITPEAIEGAIAYVAELEGKIIGFWARASLDSDQITSGWLFVHPDHMGQGIARALWSALREEASARGIQSFVIEADPNAVPFYLSLGAEKIGERESTVIPGRFIPILRIPI</sequence>
<dbReference type="Gene3D" id="3.40.630.30">
    <property type="match status" value="1"/>
</dbReference>
<accession>A0A1I3EBZ4</accession>
<dbReference type="CDD" id="cd04301">
    <property type="entry name" value="NAT_SF"/>
    <property type="match status" value="1"/>
</dbReference>
<dbReference type="SUPFAM" id="SSF55729">
    <property type="entry name" value="Acyl-CoA N-acyltransferases (Nat)"/>
    <property type="match status" value="1"/>
</dbReference>
<dbReference type="InterPro" id="IPR050832">
    <property type="entry name" value="Bact_Acetyltransf"/>
</dbReference>
<keyword evidence="5" id="KW-1185">Reference proteome</keyword>
<evidence type="ECO:0000256" key="2">
    <source>
        <dbReference type="ARBA" id="ARBA00023315"/>
    </source>
</evidence>
<dbReference type="Pfam" id="PF13673">
    <property type="entry name" value="Acetyltransf_10"/>
    <property type="match status" value="1"/>
</dbReference>
<feature type="domain" description="N-acetyltransferase" evidence="3">
    <location>
        <begin position="21"/>
        <end position="169"/>
    </location>
</feature>
<gene>
    <name evidence="4" type="ORF">SAMN05192543_101775</name>
</gene>
<dbReference type="Proteomes" id="UP000199548">
    <property type="component" value="Unassembled WGS sequence"/>
</dbReference>
<dbReference type="EMBL" id="FOQU01000001">
    <property type="protein sequence ID" value="SFH96221.1"/>
    <property type="molecule type" value="Genomic_DNA"/>
</dbReference>
<dbReference type="InterPro" id="IPR000182">
    <property type="entry name" value="GNAT_dom"/>
</dbReference>
<dbReference type="PROSITE" id="PS51186">
    <property type="entry name" value="GNAT"/>
    <property type="match status" value="1"/>
</dbReference>
<dbReference type="STRING" id="420953.SAMN05192543_101775"/>
<dbReference type="AlphaFoldDB" id="A0A1I3EBZ4"/>
<dbReference type="PANTHER" id="PTHR43877">
    <property type="entry name" value="AMINOALKYLPHOSPHONATE N-ACETYLTRANSFERASE-RELATED-RELATED"/>
    <property type="match status" value="1"/>
</dbReference>
<keyword evidence="1" id="KW-0808">Transferase</keyword>
<evidence type="ECO:0000313" key="5">
    <source>
        <dbReference type="Proteomes" id="UP000199548"/>
    </source>
</evidence>
<keyword evidence="2" id="KW-0012">Acyltransferase</keyword>
<protein>
    <submittedName>
        <fullName evidence="4">Ribosomal protein S18 acetylase RimI</fullName>
    </submittedName>
</protein>